<dbReference type="Pfam" id="PF07885">
    <property type="entry name" value="Ion_trans_2"/>
    <property type="match status" value="1"/>
</dbReference>
<evidence type="ECO:0000256" key="7">
    <source>
        <dbReference type="ARBA" id="ARBA00023286"/>
    </source>
</evidence>
<feature type="domain" description="Cyclic nucleotide-binding" evidence="11">
    <location>
        <begin position="1703"/>
        <end position="1804"/>
    </location>
</feature>
<feature type="coiled-coil region" evidence="9">
    <location>
        <begin position="6"/>
        <end position="33"/>
    </location>
</feature>
<dbReference type="SMART" id="SM00100">
    <property type="entry name" value="cNMP"/>
    <property type="match status" value="4"/>
</dbReference>
<evidence type="ECO:0000256" key="5">
    <source>
        <dbReference type="ARBA" id="ARBA00023065"/>
    </source>
</evidence>
<evidence type="ECO:0000256" key="9">
    <source>
        <dbReference type="SAM" id="Coils"/>
    </source>
</evidence>
<dbReference type="SUPFAM" id="SSF81324">
    <property type="entry name" value="Voltage-gated potassium channels"/>
    <property type="match status" value="4"/>
</dbReference>
<protein>
    <recommendedName>
        <fullName evidence="11">Cyclic nucleotide-binding domain-containing protein</fullName>
    </recommendedName>
</protein>
<feature type="domain" description="Cyclic nucleotide-binding" evidence="11">
    <location>
        <begin position="1128"/>
        <end position="1228"/>
    </location>
</feature>
<gene>
    <name evidence="12" type="ORF">CVLEPA_LOCUS8467</name>
</gene>
<dbReference type="CDD" id="cd00038">
    <property type="entry name" value="CAP_ED"/>
    <property type="match status" value="4"/>
</dbReference>
<feature type="transmembrane region" description="Helical" evidence="10">
    <location>
        <begin position="1885"/>
        <end position="1905"/>
    </location>
</feature>
<evidence type="ECO:0000313" key="13">
    <source>
        <dbReference type="Proteomes" id="UP001642483"/>
    </source>
</evidence>
<dbReference type="InterPro" id="IPR014710">
    <property type="entry name" value="RmlC-like_jellyroll"/>
</dbReference>
<evidence type="ECO:0000256" key="4">
    <source>
        <dbReference type="ARBA" id="ARBA00022989"/>
    </source>
</evidence>
<feature type="transmembrane region" description="Helical" evidence="10">
    <location>
        <begin position="938"/>
        <end position="956"/>
    </location>
</feature>
<feature type="transmembrane region" description="Helical" evidence="10">
    <location>
        <begin position="824"/>
        <end position="843"/>
    </location>
</feature>
<evidence type="ECO:0000256" key="1">
    <source>
        <dbReference type="ARBA" id="ARBA00004141"/>
    </source>
</evidence>
<comment type="caution">
    <text evidence="12">The sequence shown here is derived from an EMBL/GenBank/DDBJ whole genome shotgun (WGS) entry which is preliminary data.</text>
</comment>
<evidence type="ECO:0000256" key="2">
    <source>
        <dbReference type="ARBA" id="ARBA00022448"/>
    </source>
</evidence>
<feature type="transmembrane region" description="Helical" evidence="10">
    <location>
        <begin position="1476"/>
        <end position="1500"/>
    </location>
</feature>
<evidence type="ECO:0000256" key="3">
    <source>
        <dbReference type="ARBA" id="ARBA00022692"/>
    </source>
</evidence>
<keyword evidence="4 10" id="KW-1133">Transmembrane helix</keyword>
<evidence type="ECO:0000259" key="11">
    <source>
        <dbReference type="PROSITE" id="PS50042"/>
    </source>
</evidence>
<keyword evidence="2" id="KW-0813">Transport</keyword>
<feature type="transmembrane region" description="Helical" evidence="10">
    <location>
        <begin position="1997"/>
        <end position="2017"/>
    </location>
</feature>
<dbReference type="Proteomes" id="UP001642483">
    <property type="component" value="Unassembled WGS sequence"/>
</dbReference>
<feature type="transmembrane region" description="Helical" evidence="10">
    <location>
        <begin position="872"/>
        <end position="893"/>
    </location>
</feature>
<comment type="subcellular location">
    <subcellularLocation>
        <location evidence="1">Membrane</location>
        <topology evidence="1">Multi-pass membrane protein</topology>
    </subcellularLocation>
</comment>
<feature type="transmembrane region" description="Helical" evidence="10">
    <location>
        <begin position="68"/>
        <end position="87"/>
    </location>
</feature>
<feature type="transmembrane region" description="Helical" evidence="10">
    <location>
        <begin position="1946"/>
        <end position="1967"/>
    </location>
</feature>
<dbReference type="Gene3D" id="2.60.120.10">
    <property type="entry name" value="Jelly Rolls"/>
    <property type="match status" value="4"/>
</dbReference>
<organism evidence="12 13">
    <name type="scientific">Clavelina lepadiformis</name>
    <name type="common">Light-bulb sea squirt</name>
    <name type="synonym">Ascidia lepadiformis</name>
    <dbReference type="NCBI Taxonomy" id="159417"/>
    <lineage>
        <taxon>Eukaryota</taxon>
        <taxon>Metazoa</taxon>
        <taxon>Chordata</taxon>
        <taxon>Tunicata</taxon>
        <taxon>Ascidiacea</taxon>
        <taxon>Aplousobranchia</taxon>
        <taxon>Clavelinidae</taxon>
        <taxon>Clavelina</taxon>
    </lineage>
</organism>
<dbReference type="SUPFAM" id="SSF51206">
    <property type="entry name" value="cAMP-binding domain-like"/>
    <property type="match status" value="4"/>
</dbReference>
<evidence type="ECO:0000256" key="10">
    <source>
        <dbReference type="SAM" id="Phobius"/>
    </source>
</evidence>
<dbReference type="PROSITE" id="PS50042">
    <property type="entry name" value="CNMP_BINDING_3"/>
    <property type="match status" value="4"/>
</dbReference>
<name>A0ABP0FJF7_CLALP</name>
<dbReference type="InterPro" id="IPR050866">
    <property type="entry name" value="CNG_cation_channel"/>
</dbReference>
<keyword evidence="5" id="KW-0406">Ion transport</keyword>
<reference evidence="12 13" key="1">
    <citation type="submission" date="2024-02" db="EMBL/GenBank/DDBJ databases">
        <authorList>
            <person name="Daric V."/>
            <person name="Darras S."/>
        </authorList>
    </citation>
    <scope>NUCLEOTIDE SEQUENCE [LARGE SCALE GENOMIC DNA]</scope>
</reference>
<dbReference type="Gene3D" id="1.10.287.70">
    <property type="match status" value="4"/>
</dbReference>
<proteinExistence type="predicted"/>
<evidence type="ECO:0000256" key="6">
    <source>
        <dbReference type="ARBA" id="ARBA00023136"/>
    </source>
</evidence>
<dbReference type="Gene3D" id="1.10.287.630">
    <property type="entry name" value="Helix hairpin bin"/>
    <property type="match status" value="2"/>
</dbReference>
<dbReference type="EMBL" id="CAWYQH010000057">
    <property type="protein sequence ID" value="CAK8678547.1"/>
    <property type="molecule type" value="Genomic_DNA"/>
</dbReference>
<evidence type="ECO:0000256" key="8">
    <source>
        <dbReference type="ARBA" id="ARBA00023303"/>
    </source>
</evidence>
<dbReference type="InterPro" id="IPR003938">
    <property type="entry name" value="K_chnl_volt-dep_EAG/ELK/ERG"/>
</dbReference>
<dbReference type="Pfam" id="PF00027">
    <property type="entry name" value="cNMP_binding"/>
    <property type="match status" value="4"/>
</dbReference>
<dbReference type="PANTHER" id="PTHR45638">
    <property type="entry name" value="CYCLIC NUCLEOTIDE-GATED CATION CHANNEL SUBUNIT A"/>
    <property type="match status" value="1"/>
</dbReference>
<keyword evidence="3 10" id="KW-0812">Transmembrane</keyword>
<dbReference type="PANTHER" id="PTHR45638:SF19">
    <property type="entry name" value="CYCLIC NUCLEOTIDE-BINDING DOMAIN-CONTAINING PROTEIN"/>
    <property type="match status" value="1"/>
</dbReference>
<keyword evidence="7" id="KW-1071">Ligand-gated ion channel</keyword>
<feature type="transmembrane region" description="Helical" evidence="10">
    <location>
        <begin position="315"/>
        <end position="334"/>
    </location>
</feature>
<feature type="transmembrane region" description="Helical" evidence="10">
    <location>
        <begin position="1856"/>
        <end position="1878"/>
    </location>
</feature>
<keyword evidence="6 10" id="KW-0472">Membrane</keyword>
<dbReference type="PROSITE" id="PS00888">
    <property type="entry name" value="CNMP_BINDING_1"/>
    <property type="match status" value="1"/>
</dbReference>
<feature type="transmembrane region" description="Helical" evidence="10">
    <location>
        <begin position="706"/>
        <end position="730"/>
    </location>
</feature>
<evidence type="ECO:0000313" key="12">
    <source>
        <dbReference type="EMBL" id="CAK8678547.1"/>
    </source>
</evidence>
<sequence length="2306" mass="263853">MAEIIVEMEPNNKDELERQLQSAKQASTQKLANDFNSAQSAYELQESGQPDSFCSETISWYNPYIRHFHTFSCVFITACLYLVSYMFFFNASLTIYVVSSSADFLYVYVMVLRSRTGHMIDGVEERNLLKIRQRYQKSIGFFLDLLTMMPFSQLRLFFPGSDEIFYAIGRQRMYVRLHYILYYLGIREEEPGSSTLFFRTTKYALLSSLTIHFAACGWYGLACSRSDESGFSLRLCSGNSWIMYLPQNILEKVLSATDNPDQALNSEVSFLHNTYITSLYWASATATSTGYGDIHAYTIPEKFYSIGAMIVGKETMIYCGAVFVISGMTILYGMTMGGMTSMLTNIDARRSSFVHRYKAFEKEVEKMGIRDNIKELCLKYFDYLWHRYEGENVQASAIFCHAFVVKDYSSAKYAKLGLIQADLLEATEDAFCRNLALVSKPMIFLENQFIQKSGEIANNMCYIQQGVVEVLDASEEEVVAVMHSGKLFGQILLVFDLPRINSIKCKTNCDIFMLNKHDFRQVLSDYPEAARVFVKAAREKCLGPQPQWPMNPPTFDEFSNFIEKTSKSKRRVSMISTTSTDTSAARPTTAMMGRRMTTVYATNYDGVDLSRVPMHKTERTNLEQTVSSDEPKPSLVDFVIRGDQTKVRRRSSTMVHDGTEMIAANANYEDLKDAVGPQAQYKDPDVTTWKERLFNLTIIDPKGKFYAFWLNFLFCTSLFAGLYTTFMAFFATTPGMEKSYTGEDATSLDLLAISSDTCDQAEKALYADCSLATFESTADCIINANGTFSSRVTKSTSNVYTVVVPSWYDTSHVSYNPNTDEGRLNIFLSYFLIDLFFYVNIFINFRTEVLTPNGFLTSFKDISANYNKWNKLWLDVVAVFPLEIFAPVIGCSWKATYDAMKFLRLNRVLYFFRYVPTAFTRWEYSLDVEIVRIRTLKFVVYIYTFTHMCSCFYFWWSCGYVHQSSLSEILYKCRFGSWAWVFDITHQTSRGADYIKTMYWASTTMTSTGYGDISASTTTGRMFALITMIIGTVMYGWLVAVIASTVSNSEAAEVSFHNSMLATKEYLLVHAVPKALVNRVMDVRRIEWERYGGTATPGEQTIGRELSDQLRSVLMYESINKFVQGLPFFHGVDPSFVAMLCNHVMTYHYSEGDVIIYEGDLSRNLYIIKRGHCDIVAEDLGEVIDHLTPGDYFGEVEILFGCGSPRTVVADTACEVLVLLRSDIDDVLQSFPVLQIQMQKIEEDTSYRDRVLHAIKSRNTNYRMGINMFKRYEVAVISGGTQLFAERCRLAALTLPLDKCDRKLKESYSAFRKFISMLLLPMTFDPLSRPYILYETIRLVLSFATIVIVPLQFAIFPSSAGMMTFQYILDGLCLVDQYVKAHTAYFNKESVLVTHPYHTARHYLQTSFTVDLISWFPFELIVYGLLAAPHSQQQWKLVAIFRISRVLQIYKIFSYFSFWLSDIRTENRWIKHLSSILYGFLIHHWFACLLFVSACVPETVNNDALYSTMPEMVEFNGAGKVMYCHNTTWIGSIAASDTFPSLDVVHSLWDQYIVSFYWATATLVCVGYGDIHARMLGEMFMATVVMIMGTVYYSSILGDISANIQTDDIRRGHYKGRLSDILKFFKVYDVTKDTQRQVLDYYCYLWDRTQGVSPAYLLTGLPPSIRTSVCQSMYDVMIREAFDEGSDIDKETQGFFRLVSTHIKPAFYLKQSIICRRGDIGDEMFFIQRGNVAILEEDDETITKVLGPGQHFGEIALLFATPRSRTIKAMTNCDLNVLGKTDLDDILNKFPRFRERMTAIAQDRKLQGTRSLTYNHQPSDAALQAGSLFNPDGTRRDGTDKQKFTKVMDRESKFSLIWNHLTVILAFLSALLCIYQACFYNHRSIFYILGYLMDVWFALDMIISFHSSYVDQFSTNVDDQTKIHNRYAKTPTRFMLDALANVPFDLLAHVVGSNVGIQLAVLSYCRLNRVLRMYRMLTIFRQWENDIRKDVLVVRMYKFLLGLGFTVSSVASIWYAIACPNSVCQPISWAAASVTDYANNNVFGHHALPYVDSLYWAVATMTSTGYGDIKPETQSEMIYGCVVMVLGKLMLGYVLGMVAATLANDESLRVWYEQNVTSVKHYMVDLKFEGELFEHVIQYYDYMWMKNQGVNVMDLFPDLSFSLRADIYNQICREMVDSIELFEGCPENFLRHLCMAMVPTAYMPGDYICLQGDIRSELYVIRHGVAEAIKRDGNEKIPIRLVTEGESFLTESVLCKVRRPCSLRARTYVDVFSMSMEGLQNILNYHPTIRPIVLANARRLYPDLQL</sequence>
<dbReference type="InterPro" id="IPR018490">
    <property type="entry name" value="cNMP-bd_dom_sf"/>
</dbReference>
<dbReference type="InterPro" id="IPR018488">
    <property type="entry name" value="cNMP-bd_CS"/>
</dbReference>
<feature type="transmembrane region" description="Helical" evidence="10">
    <location>
        <begin position="1022"/>
        <end position="1043"/>
    </location>
</feature>
<dbReference type="InterPro" id="IPR000595">
    <property type="entry name" value="cNMP-bd_dom"/>
</dbReference>
<feature type="domain" description="Cyclic nucleotide-binding" evidence="11">
    <location>
        <begin position="2181"/>
        <end position="2283"/>
    </location>
</feature>
<feature type="transmembrane region" description="Helical" evidence="10">
    <location>
        <begin position="1336"/>
        <end position="1356"/>
    </location>
</feature>
<feature type="transmembrane region" description="Helical" evidence="10">
    <location>
        <begin position="1552"/>
        <end position="1569"/>
    </location>
</feature>
<dbReference type="InterPro" id="IPR005821">
    <property type="entry name" value="Ion_trans_dom"/>
</dbReference>
<keyword evidence="13" id="KW-1185">Reference proteome</keyword>
<keyword evidence="8" id="KW-0407">Ion channel</keyword>
<feature type="domain" description="Cyclic nucleotide-binding" evidence="11">
    <location>
        <begin position="423"/>
        <end position="540"/>
    </location>
</feature>
<feature type="transmembrane region" description="Helical" evidence="10">
    <location>
        <begin position="93"/>
        <end position="111"/>
    </location>
</feature>
<dbReference type="PRINTS" id="PR01463">
    <property type="entry name" value="EAGCHANLFMLY"/>
</dbReference>
<dbReference type="InterPro" id="IPR013099">
    <property type="entry name" value="K_chnl_dom"/>
</dbReference>
<dbReference type="Pfam" id="PF00520">
    <property type="entry name" value="Ion_trans"/>
    <property type="match status" value="3"/>
</dbReference>
<accession>A0ABP0FJF7</accession>
<keyword evidence="9" id="KW-0175">Coiled coil</keyword>
<feature type="transmembrane region" description="Helical" evidence="10">
    <location>
        <begin position="1576"/>
        <end position="1595"/>
    </location>
</feature>